<keyword evidence="4" id="KW-1185">Reference proteome</keyword>
<dbReference type="OMA" id="NTRMTWS"/>
<keyword evidence="2" id="KW-0964">Secreted</keyword>
<dbReference type="PANTHER" id="PTHR31683">
    <property type="entry name" value="PECTATE LYASE 18-RELATED"/>
    <property type="match status" value="1"/>
</dbReference>
<dbReference type="KEGG" id="nhe:NECHADRAFT_82428"/>
<dbReference type="GeneID" id="9679227"/>
<protein>
    <recommendedName>
        <fullName evidence="5">Pectate lyase domain-containing protein</fullName>
    </recommendedName>
</protein>
<dbReference type="GO" id="GO:0005576">
    <property type="term" value="C:extracellular region"/>
    <property type="evidence" value="ECO:0007669"/>
    <property type="project" value="UniProtKB-SubCell"/>
</dbReference>
<comment type="subcellular location">
    <subcellularLocation>
        <location evidence="1">Secreted</location>
    </subcellularLocation>
</comment>
<gene>
    <name evidence="3" type="ORF">NECHADRAFT_82428</name>
</gene>
<sequence>MSMVHWLDSYLRISGHLKPISENIGAKVAIHYTIHLPSHLASYTYSPTTMNFGLFVSTFTALLTSAAAKKVSGAAEGFAQGATGGGSATPFTPRNIQELVTNLTDKSPRVIVLDRTYDFIGSEGTVPATGCAPWGIGKGCQLAINSANFCGSQPAAQVTYDKAGTAIIRVASDKTIIRVGNKDISKGKRLRFVNVKNIIVQNIPGCTGYHYWTFEMVGQGDQITLQNNYIIHTSGRGTALSATTLLHAVNNVWSDVKGHAIEGDTAGKGLFEGNIFLNVQQVIVPDFKEATKSHLGRVCQGNIFSDSSAFSRKDSGFLSEFKGLPIICSTQAKTAQAKVSQSVGLWKDLSLEAERHYRAGLYGRYSSWYYLVGI</sequence>
<name>C7ZLL1_FUSV7</name>
<evidence type="ECO:0008006" key="5">
    <source>
        <dbReference type="Google" id="ProtNLM"/>
    </source>
</evidence>
<dbReference type="Gene3D" id="2.160.20.10">
    <property type="entry name" value="Single-stranded right-handed beta-helix, Pectin lyase-like"/>
    <property type="match status" value="2"/>
</dbReference>
<evidence type="ECO:0000313" key="4">
    <source>
        <dbReference type="Proteomes" id="UP000005206"/>
    </source>
</evidence>
<dbReference type="InParanoid" id="C7ZLL1"/>
<reference evidence="3 4" key="1">
    <citation type="journal article" date="2009" name="PLoS Genet.">
        <title>The genome of Nectria haematococca: contribution of supernumerary chromosomes to gene expansion.</title>
        <authorList>
            <person name="Coleman J.J."/>
            <person name="Rounsley S.D."/>
            <person name="Rodriguez-Carres M."/>
            <person name="Kuo A."/>
            <person name="Wasmann C.C."/>
            <person name="Grimwood J."/>
            <person name="Schmutz J."/>
            <person name="Taga M."/>
            <person name="White G.J."/>
            <person name="Zhou S."/>
            <person name="Schwartz D.C."/>
            <person name="Freitag M."/>
            <person name="Ma L.J."/>
            <person name="Danchin E.G."/>
            <person name="Henrissat B."/>
            <person name="Coutinho P.M."/>
            <person name="Nelson D.R."/>
            <person name="Straney D."/>
            <person name="Napoli C.A."/>
            <person name="Barker B.M."/>
            <person name="Gribskov M."/>
            <person name="Rep M."/>
            <person name="Kroken S."/>
            <person name="Molnar I."/>
            <person name="Rensing C."/>
            <person name="Kennell J.C."/>
            <person name="Zamora J."/>
            <person name="Farman M.L."/>
            <person name="Selker E.U."/>
            <person name="Salamov A."/>
            <person name="Shapiro H."/>
            <person name="Pangilinan J."/>
            <person name="Lindquist E."/>
            <person name="Lamers C."/>
            <person name="Grigoriev I.V."/>
            <person name="Geiser D.M."/>
            <person name="Covert S.F."/>
            <person name="Temporini E."/>
            <person name="Vanetten H.D."/>
        </authorList>
    </citation>
    <scope>NUCLEOTIDE SEQUENCE [LARGE SCALE GENOMIC DNA]</scope>
    <source>
        <strain evidence="4">ATCC MYA-4622 / CBS 123669 / FGSC 9596 / NRRL 45880 / 77-13-4</strain>
    </source>
</reference>
<dbReference type="GO" id="GO:0030570">
    <property type="term" value="F:pectate lyase activity"/>
    <property type="evidence" value="ECO:0007669"/>
    <property type="project" value="InterPro"/>
</dbReference>
<dbReference type="InterPro" id="IPR011050">
    <property type="entry name" value="Pectin_lyase_fold/virulence"/>
</dbReference>
<dbReference type="AlphaFoldDB" id="C7ZLL1"/>
<dbReference type="Proteomes" id="UP000005206">
    <property type="component" value="Chromosome 7"/>
</dbReference>
<dbReference type="VEuPathDB" id="FungiDB:NECHADRAFT_82428"/>
<evidence type="ECO:0000256" key="1">
    <source>
        <dbReference type="ARBA" id="ARBA00004613"/>
    </source>
</evidence>
<dbReference type="EMBL" id="GG698946">
    <property type="protein sequence ID" value="EEU35082.1"/>
    <property type="molecule type" value="Genomic_DNA"/>
</dbReference>
<dbReference type="SUPFAM" id="SSF51126">
    <property type="entry name" value="Pectin lyase-like"/>
    <property type="match status" value="1"/>
</dbReference>
<dbReference type="PANTHER" id="PTHR31683:SF16">
    <property type="entry name" value="PECTIN LYASE A-RELATED"/>
    <property type="match status" value="1"/>
</dbReference>
<dbReference type="OrthoDB" id="1637350at2759"/>
<proteinExistence type="predicted"/>
<evidence type="ECO:0000256" key="2">
    <source>
        <dbReference type="ARBA" id="ARBA00022525"/>
    </source>
</evidence>
<dbReference type="RefSeq" id="XP_003040795.1">
    <property type="nucleotide sequence ID" value="XM_003040749.1"/>
</dbReference>
<dbReference type="InterPro" id="IPR045032">
    <property type="entry name" value="PEL"/>
</dbReference>
<dbReference type="eggNOG" id="ENOG502QXM6">
    <property type="taxonomic scope" value="Eukaryota"/>
</dbReference>
<accession>C7ZLL1</accession>
<dbReference type="InterPro" id="IPR012334">
    <property type="entry name" value="Pectin_lyas_fold"/>
</dbReference>
<dbReference type="HOGENOM" id="CLU_021980_0_0_1"/>
<evidence type="ECO:0000313" key="3">
    <source>
        <dbReference type="EMBL" id="EEU35082.1"/>
    </source>
</evidence>
<organism evidence="3 4">
    <name type="scientific">Fusarium vanettenii (strain ATCC MYA-4622 / CBS 123669 / FGSC 9596 / NRRL 45880 / 77-13-4)</name>
    <name type="common">Fusarium solani subsp. pisi</name>
    <dbReference type="NCBI Taxonomy" id="660122"/>
    <lineage>
        <taxon>Eukaryota</taxon>
        <taxon>Fungi</taxon>
        <taxon>Dikarya</taxon>
        <taxon>Ascomycota</taxon>
        <taxon>Pezizomycotina</taxon>
        <taxon>Sordariomycetes</taxon>
        <taxon>Hypocreomycetidae</taxon>
        <taxon>Hypocreales</taxon>
        <taxon>Nectriaceae</taxon>
        <taxon>Fusarium</taxon>
        <taxon>Fusarium solani species complex</taxon>
        <taxon>Fusarium vanettenii</taxon>
    </lineage>
</organism>
<dbReference type="SMR" id="C7ZLL1"/>